<dbReference type="Proteomes" id="UP000282378">
    <property type="component" value="Unassembled WGS sequence"/>
</dbReference>
<evidence type="ECO:0000256" key="1">
    <source>
        <dbReference type="SAM" id="MobiDB-lite"/>
    </source>
</evidence>
<evidence type="ECO:0000313" key="3">
    <source>
        <dbReference type="Proteomes" id="UP000282378"/>
    </source>
</evidence>
<reference evidence="2 3" key="1">
    <citation type="submission" date="2018-08" db="EMBL/GenBank/DDBJ databases">
        <title>Recombination of ecologically and evolutionarily significant loci maintains genetic cohesion in the Pseudomonas syringae species complex.</title>
        <authorList>
            <person name="Dillon M."/>
            <person name="Thakur S."/>
            <person name="Almeida R.N.D."/>
            <person name="Weir B.S."/>
            <person name="Guttman D.S."/>
        </authorList>
    </citation>
    <scope>NUCLEOTIDE SEQUENCE [LARGE SCALE GENOMIC DNA]</scope>
    <source>
        <strain evidence="2 3">88_10</strain>
    </source>
</reference>
<dbReference type="EMBL" id="RBNL01003328">
    <property type="protein sequence ID" value="RML53478.1"/>
    <property type="molecule type" value="Genomic_DNA"/>
</dbReference>
<protein>
    <submittedName>
        <fullName evidence="2">Uncharacterized protein</fullName>
    </submittedName>
</protein>
<comment type="caution">
    <text evidence="2">The sequence shown here is derived from an EMBL/GenBank/DDBJ whole genome shotgun (WGS) entry which is preliminary data.</text>
</comment>
<dbReference type="AlphaFoldDB" id="A0A3M2WRX0"/>
<accession>A0A3M2WRX0</accession>
<name>A0A3M2WRX0_PSEYM</name>
<feature type="region of interest" description="Disordered" evidence="1">
    <location>
        <begin position="1"/>
        <end position="27"/>
    </location>
</feature>
<gene>
    <name evidence="2" type="ORF">APX70_200355</name>
</gene>
<organism evidence="2 3">
    <name type="scientific">Pseudomonas syringae pv. maculicola</name>
    <dbReference type="NCBI Taxonomy" id="59511"/>
    <lineage>
        <taxon>Bacteria</taxon>
        <taxon>Pseudomonadati</taxon>
        <taxon>Pseudomonadota</taxon>
        <taxon>Gammaproteobacteria</taxon>
        <taxon>Pseudomonadales</taxon>
        <taxon>Pseudomonadaceae</taxon>
        <taxon>Pseudomonas</taxon>
    </lineage>
</organism>
<feature type="compositionally biased region" description="Basic and acidic residues" evidence="1">
    <location>
        <begin position="12"/>
        <end position="27"/>
    </location>
</feature>
<sequence>MVRHFAGEADLVGDHHQRDAQLREPLDDVEHFADQLGVEG</sequence>
<evidence type="ECO:0000313" key="2">
    <source>
        <dbReference type="EMBL" id="RML53478.1"/>
    </source>
</evidence>
<proteinExistence type="predicted"/>